<comment type="catalytic activity">
    <reaction evidence="1">
        <text>ATP + protein L-histidine = ADP + protein N-phospho-L-histidine.</text>
        <dbReference type="EC" id="2.7.13.3"/>
    </reaction>
</comment>
<evidence type="ECO:0000256" key="1">
    <source>
        <dbReference type="ARBA" id="ARBA00000085"/>
    </source>
</evidence>
<dbReference type="SUPFAM" id="SSF55785">
    <property type="entry name" value="PYP-like sensor domain (PAS domain)"/>
    <property type="match status" value="1"/>
</dbReference>
<dbReference type="SMART" id="SM00304">
    <property type="entry name" value="HAMP"/>
    <property type="match status" value="1"/>
</dbReference>
<evidence type="ECO:0000259" key="16">
    <source>
        <dbReference type="PROSITE" id="PS50885"/>
    </source>
</evidence>
<dbReference type="InterPro" id="IPR005467">
    <property type="entry name" value="His_kinase_dom"/>
</dbReference>
<keyword evidence="10" id="KW-0067">ATP-binding</keyword>
<dbReference type="SUPFAM" id="SSF47384">
    <property type="entry name" value="Homodimeric domain of signal transducing histidine kinase"/>
    <property type="match status" value="1"/>
</dbReference>
<organism evidence="17 18">
    <name type="scientific">Nitrospina watsonii</name>
    <dbReference type="NCBI Taxonomy" id="1323948"/>
    <lineage>
        <taxon>Bacteria</taxon>
        <taxon>Pseudomonadati</taxon>
        <taxon>Nitrospinota/Tectimicrobiota group</taxon>
        <taxon>Nitrospinota</taxon>
        <taxon>Nitrospinia</taxon>
        <taxon>Nitrospinales</taxon>
        <taxon>Nitrospinaceae</taxon>
        <taxon>Nitrospina</taxon>
    </lineage>
</organism>
<dbReference type="CDD" id="cd00130">
    <property type="entry name" value="PAS"/>
    <property type="match status" value="1"/>
</dbReference>
<dbReference type="PRINTS" id="PR00344">
    <property type="entry name" value="BCTRLSENSOR"/>
</dbReference>
<dbReference type="Pfam" id="PF19312">
    <property type="entry name" value="NtrY_N"/>
    <property type="match status" value="1"/>
</dbReference>
<dbReference type="PANTHER" id="PTHR45528:SF1">
    <property type="entry name" value="SENSOR HISTIDINE KINASE CPXA"/>
    <property type="match status" value="1"/>
</dbReference>
<feature type="domain" description="HAMP" evidence="16">
    <location>
        <begin position="336"/>
        <end position="388"/>
    </location>
</feature>
<dbReference type="EMBL" id="OX336137">
    <property type="protein sequence ID" value="CAI2718017.1"/>
    <property type="molecule type" value="Genomic_DNA"/>
</dbReference>
<dbReference type="InterPro" id="IPR004358">
    <property type="entry name" value="Sig_transdc_His_kin-like_C"/>
</dbReference>
<dbReference type="NCBIfam" id="TIGR00229">
    <property type="entry name" value="sensory_box"/>
    <property type="match status" value="1"/>
</dbReference>
<keyword evidence="18" id="KW-1185">Reference proteome</keyword>
<dbReference type="EC" id="2.7.13.3" evidence="3"/>
<feature type="transmembrane region" description="Helical" evidence="14">
    <location>
        <begin position="60"/>
        <end position="81"/>
    </location>
</feature>
<dbReference type="Gene3D" id="1.10.287.130">
    <property type="match status" value="1"/>
</dbReference>
<dbReference type="PROSITE" id="PS50109">
    <property type="entry name" value="HIS_KIN"/>
    <property type="match status" value="1"/>
</dbReference>
<dbReference type="InterPro" id="IPR003660">
    <property type="entry name" value="HAMP_dom"/>
</dbReference>
<dbReference type="SUPFAM" id="SSF55874">
    <property type="entry name" value="ATPase domain of HSP90 chaperone/DNA topoisomerase II/histidine kinase"/>
    <property type="match status" value="1"/>
</dbReference>
<dbReference type="RefSeq" id="WP_282010928.1">
    <property type="nucleotide sequence ID" value="NZ_OX336137.1"/>
</dbReference>
<evidence type="ECO:0000256" key="11">
    <source>
        <dbReference type="ARBA" id="ARBA00022989"/>
    </source>
</evidence>
<evidence type="ECO:0000256" key="3">
    <source>
        <dbReference type="ARBA" id="ARBA00012438"/>
    </source>
</evidence>
<keyword evidence="12" id="KW-0902">Two-component regulatory system</keyword>
<keyword evidence="9 17" id="KW-0418">Kinase</keyword>
<keyword evidence="8" id="KW-0547">Nucleotide-binding</keyword>
<dbReference type="Gene3D" id="6.10.340.10">
    <property type="match status" value="1"/>
</dbReference>
<reference evidence="17 18" key="1">
    <citation type="submission" date="2022-09" db="EMBL/GenBank/DDBJ databases">
        <authorList>
            <person name="Kop L."/>
        </authorList>
    </citation>
    <scope>NUCLEOTIDE SEQUENCE [LARGE SCALE GENOMIC DNA]</scope>
    <source>
        <strain evidence="17 18">347</strain>
    </source>
</reference>
<dbReference type="SMART" id="SM00388">
    <property type="entry name" value="HisKA"/>
    <property type="match status" value="1"/>
</dbReference>
<dbReference type="Pfam" id="PF00672">
    <property type="entry name" value="HAMP"/>
    <property type="match status" value="1"/>
</dbReference>
<evidence type="ECO:0000256" key="12">
    <source>
        <dbReference type="ARBA" id="ARBA00023012"/>
    </source>
</evidence>
<dbReference type="CDD" id="cd06225">
    <property type="entry name" value="HAMP"/>
    <property type="match status" value="1"/>
</dbReference>
<evidence type="ECO:0000313" key="17">
    <source>
        <dbReference type="EMBL" id="CAI2718017.1"/>
    </source>
</evidence>
<protein>
    <recommendedName>
        <fullName evidence="3">histidine kinase</fullName>
        <ecNumber evidence="3">2.7.13.3</ecNumber>
    </recommendedName>
</protein>
<dbReference type="InterPro" id="IPR050398">
    <property type="entry name" value="HssS/ArlS-like"/>
</dbReference>
<keyword evidence="5" id="KW-0597">Phosphoprotein</keyword>
<evidence type="ECO:0000256" key="8">
    <source>
        <dbReference type="ARBA" id="ARBA00022741"/>
    </source>
</evidence>
<dbReference type="Gene3D" id="3.30.565.10">
    <property type="entry name" value="Histidine kinase-like ATPase, C-terminal domain"/>
    <property type="match status" value="1"/>
</dbReference>
<dbReference type="InterPro" id="IPR036890">
    <property type="entry name" value="HATPase_C_sf"/>
</dbReference>
<dbReference type="InterPro" id="IPR036097">
    <property type="entry name" value="HisK_dim/P_sf"/>
</dbReference>
<dbReference type="Gene3D" id="3.30.450.20">
    <property type="entry name" value="PAS domain"/>
    <property type="match status" value="1"/>
</dbReference>
<feature type="transmembrane region" description="Helical" evidence="14">
    <location>
        <begin position="312"/>
        <end position="335"/>
    </location>
</feature>
<evidence type="ECO:0000256" key="13">
    <source>
        <dbReference type="ARBA" id="ARBA00023136"/>
    </source>
</evidence>
<dbReference type="PROSITE" id="PS50885">
    <property type="entry name" value="HAMP"/>
    <property type="match status" value="1"/>
</dbReference>
<evidence type="ECO:0000313" key="18">
    <source>
        <dbReference type="Proteomes" id="UP001157733"/>
    </source>
</evidence>
<feature type="domain" description="Histidine kinase" evidence="15">
    <location>
        <begin position="538"/>
        <end position="750"/>
    </location>
</feature>
<evidence type="ECO:0000256" key="6">
    <source>
        <dbReference type="ARBA" id="ARBA00022679"/>
    </source>
</evidence>
<dbReference type="CDD" id="cd00082">
    <property type="entry name" value="HisKA"/>
    <property type="match status" value="1"/>
</dbReference>
<dbReference type="Pfam" id="PF00512">
    <property type="entry name" value="HisKA"/>
    <property type="match status" value="1"/>
</dbReference>
<dbReference type="SMART" id="SM00387">
    <property type="entry name" value="HATPase_c"/>
    <property type="match status" value="1"/>
</dbReference>
<dbReference type="InterPro" id="IPR003661">
    <property type="entry name" value="HisK_dim/P_dom"/>
</dbReference>
<feature type="transmembrane region" description="Helical" evidence="14">
    <location>
        <begin position="31"/>
        <end position="48"/>
    </location>
</feature>
<dbReference type="InterPro" id="IPR017232">
    <property type="entry name" value="NtrY"/>
</dbReference>
<dbReference type="InterPro" id="IPR003594">
    <property type="entry name" value="HATPase_dom"/>
</dbReference>
<feature type="transmembrane region" description="Helical" evidence="14">
    <location>
        <begin position="102"/>
        <end position="123"/>
    </location>
</feature>
<accession>A0ABM9HD81</accession>
<dbReference type="Pfam" id="PF00989">
    <property type="entry name" value="PAS"/>
    <property type="match status" value="1"/>
</dbReference>
<name>A0ABM9HD81_9BACT</name>
<evidence type="ECO:0000256" key="14">
    <source>
        <dbReference type="SAM" id="Phobius"/>
    </source>
</evidence>
<dbReference type="SUPFAM" id="SSF158472">
    <property type="entry name" value="HAMP domain-like"/>
    <property type="match status" value="1"/>
</dbReference>
<evidence type="ECO:0000256" key="7">
    <source>
        <dbReference type="ARBA" id="ARBA00022692"/>
    </source>
</evidence>
<comment type="subcellular location">
    <subcellularLocation>
        <location evidence="2">Cell membrane</location>
        <topology evidence="2">Multi-pass membrane protein</topology>
    </subcellularLocation>
</comment>
<keyword evidence="4" id="KW-1003">Cell membrane</keyword>
<evidence type="ECO:0000256" key="2">
    <source>
        <dbReference type="ARBA" id="ARBA00004651"/>
    </source>
</evidence>
<evidence type="ECO:0000256" key="10">
    <source>
        <dbReference type="ARBA" id="ARBA00022840"/>
    </source>
</evidence>
<dbReference type="InterPro" id="IPR013767">
    <property type="entry name" value="PAS_fold"/>
</dbReference>
<dbReference type="InterPro" id="IPR045671">
    <property type="entry name" value="NtrY-like_N"/>
</dbReference>
<gene>
    <name evidence="17" type="ORF">NSPWAT_1158</name>
</gene>
<dbReference type="PIRSF" id="PIRSF037532">
    <property type="entry name" value="STHK_NtrY"/>
    <property type="match status" value="1"/>
</dbReference>
<keyword evidence="13 14" id="KW-0472">Membrane</keyword>
<dbReference type="Proteomes" id="UP001157733">
    <property type="component" value="Chromosome"/>
</dbReference>
<evidence type="ECO:0000256" key="5">
    <source>
        <dbReference type="ARBA" id="ARBA00022553"/>
    </source>
</evidence>
<dbReference type="GO" id="GO:0004673">
    <property type="term" value="F:protein histidine kinase activity"/>
    <property type="evidence" value="ECO:0007669"/>
    <property type="project" value="UniProtKB-EC"/>
</dbReference>
<proteinExistence type="predicted"/>
<keyword evidence="11 14" id="KW-1133">Transmembrane helix</keyword>
<evidence type="ECO:0000259" key="15">
    <source>
        <dbReference type="PROSITE" id="PS50109"/>
    </source>
</evidence>
<sequence length="770" mass="88647">MPFEPLANNPYESHLTEEQLRRKKVRARRNLFLIVLALGLLSYFEFSYLRQQNATISDNIPVLLLFNIIIILLVLLVAMIARNLIKLYNERKSMIIGAKFQTRLILAFLTLALVPSMLLFFVASKLFSYSIGTWFSVQVEQSLQQSMEVAREYYSHIEKTNLFYAKKMEQFITSNQLYLEDRRDQLRRLAEMKVEEYQLGGVIIYDHDGRVVVSYASRSMPETYTNKDYSELIRESMANEVIMEPRSFTKGNYMVVITPLVQSLEGRQAIWGYILTLSKIPQSTLFKIESIRNAFEEYKKQSFLKLPVSANYFTTFILMTLLILFSAIWLGFYMARGITVPIQELALGTRRIAEGDLNFKVDVATTDEIGMLVNSFNSMTDELKQSRIKIERVHKNLSETNIELERRRYYTETILENIGAGVVSIDKKGIITTINKGAKRLLKMGDRKAFGQPYKEAFDTVFQEAIRNIIKQMDFTQQESSERKLELMVGDSLRTFLVNIKFMRDDAGKYLGMLLVFEDVTQLIKAQKISAWQEVAQGIAHEIKNPLTPIQLNAQRLRKKYYEDKKSFAKVFDESIRIITQEVEGMKELLNEFLRFSRMPMPRPRLASLHQIIEDIHKLYKTHEKKPRVVREFDKDINLLNLDPDQIRRVFINLFDNALDAIDPGGTLHITTRRDKRAGIIQIQFSDDGKGINPSDQDKLFLPHFTTKKRGTGLGLAIVTRIINEHSGSIRVADNTPKGTVFIIDLPDTTAQPTLTTAESPALPRISPSA</sequence>
<keyword evidence="7 14" id="KW-0812">Transmembrane</keyword>
<dbReference type="InterPro" id="IPR035965">
    <property type="entry name" value="PAS-like_dom_sf"/>
</dbReference>
<keyword evidence="6 17" id="KW-0808">Transferase</keyword>
<dbReference type="Pfam" id="PF02518">
    <property type="entry name" value="HATPase_c"/>
    <property type="match status" value="1"/>
</dbReference>
<evidence type="ECO:0000256" key="4">
    <source>
        <dbReference type="ARBA" id="ARBA00022475"/>
    </source>
</evidence>
<dbReference type="PANTHER" id="PTHR45528">
    <property type="entry name" value="SENSOR HISTIDINE KINASE CPXA"/>
    <property type="match status" value="1"/>
</dbReference>
<evidence type="ECO:0000256" key="9">
    <source>
        <dbReference type="ARBA" id="ARBA00022777"/>
    </source>
</evidence>
<dbReference type="InterPro" id="IPR000014">
    <property type="entry name" value="PAS"/>
</dbReference>